<evidence type="ECO:0000313" key="2">
    <source>
        <dbReference type="EMBL" id="ETO31598.1"/>
    </source>
</evidence>
<sequence>MRIGGLMNTLGSYCADIISCIKRKIQQHQQQEEEEEEEEEESRQPEQQVDQPHSEQVQEQQVQEQQSEQQQSEQQQSEQQQLEHEPTNEFQRCMSMRSTGKNYKTLEEIWREEELKEQKADERAEKILKSWTSDYCGKRCIFLNF</sequence>
<feature type="compositionally biased region" description="Low complexity" evidence="1">
    <location>
        <begin position="54"/>
        <end position="80"/>
    </location>
</feature>
<reference evidence="2 3" key="1">
    <citation type="journal article" date="2013" name="Curr. Biol.">
        <title>The Genome of the Foraminiferan Reticulomyxa filosa.</title>
        <authorList>
            <person name="Glockner G."/>
            <person name="Hulsmann N."/>
            <person name="Schleicher M."/>
            <person name="Noegel A.A."/>
            <person name="Eichinger L."/>
            <person name="Gallinger C."/>
            <person name="Pawlowski J."/>
            <person name="Sierra R."/>
            <person name="Euteneuer U."/>
            <person name="Pillet L."/>
            <person name="Moustafa A."/>
            <person name="Platzer M."/>
            <person name="Groth M."/>
            <person name="Szafranski K."/>
            <person name="Schliwa M."/>
        </authorList>
    </citation>
    <scope>NUCLEOTIDE SEQUENCE [LARGE SCALE GENOMIC DNA]</scope>
</reference>
<gene>
    <name evidence="2" type="ORF">RFI_05521</name>
</gene>
<dbReference type="AlphaFoldDB" id="X6P0D1"/>
<keyword evidence="3" id="KW-1185">Reference proteome</keyword>
<organism evidence="2 3">
    <name type="scientific">Reticulomyxa filosa</name>
    <dbReference type="NCBI Taxonomy" id="46433"/>
    <lineage>
        <taxon>Eukaryota</taxon>
        <taxon>Sar</taxon>
        <taxon>Rhizaria</taxon>
        <taxon>Retaria</taxon>
        <taxon>Foraminifera</taxon>
        <taxon>Monothalamids</taxon>
        <taxon>Reticulomyxidae</taxon>
        <taxon>Reticulomyxa</taxon>
    </lineage>
</organism>
<feature type="compositionally biased region" description="Acidic residues" evidence="1">
    <location>
        <begin position="32"/>
        <end position="41"/>
    </location>
</feature>
<dbReference type="EMBL" id="ASPP01004822">
    <property type="protein sequence ID" value="ETO31598.1"/>
    <property type="molecule type" value="Genomic_DNA"/>
</dbReference>
<name>X6P0D1_RETFI</name>
<accession>X6P0D1</accession>
<evidence type="ECO:0000256" key="1">
    <source>
        <dbReference type="SAM" id="MobiDB-lite"/>
    </source>
</evidence>
<protein>
    <submittedName>
        <fullName evidence="2">Uncharacterized protein</fullName>
    </submittedName>
</protein>
<dbReference type="Proteomes" id="UP000023152">
    <property type="component" value="Unassembled WGS sequence"/>
</dbReference>
<comment type="caution">
    <text evidence="2">The sequence shown here is derived from an EMBL/GenBank/DDBJ whole genome shotgun (WGS) entry which is preliminary data.</text>
</comment>
<evidence type="ECO:0000313" key="3">
    <source>
        <dbReference type="Proteomes" id="UP000023152"/>
    </source>
</evidence>
<proteinExistence type="predicted"/>
<feature type="region of interest" description="Disordered" evidence="1">
    <location>
        <begin position="24"/>
        <end position="96"/>
    </location>
</feature>